<dbReference type="GeneID" id="4392393"/>
<accession>Q2H2U3</accession>
<evidence type="ECO:0000313" key="2">
    <source>
        <dbReference type="EMBL" id="EAQ87284.1"/>
    </source>
</evidence>
<dbReference type="Proteomes" id="UP000001056">
    <property type="component" value="Unassembled WGS sequence"/>
</dbReference>
<evidence type="ECO:0000313" key="3">
    <source>
        <dbReference type="Proteomes" id="UP000001056"/>
    </source>
</evidence>
<gene>
    <name evidence="2" type="ORF">CHGG_03903</name>
</gene>
<keyword evidence="3" id="KW-1185">Reference proteome</keyword>
<dbReference type="VEuPathDB" id="FungiDB:CHGG_03903"/>
<feature type="region of interest" description="Disordered" evidence="1">
    <location>
        <begin position="69"/>
        <end position="117"/>
    </location>
</feature>
<organism evidence="2 3">
    <name type="scientific">Chaetomium globosum (strain ATCC 6205 / CBS 148.51 / DSM 1962 / NBRC 6347 / NRRL 1970)</name>
    <name type="common">Soil fungus</name>
    <dbReference type="NCBI Taxonomy" id="306901"/>
    <lineage>
        <taxon>Eukaryota</taxon>
        <taxon>Fungi</taxon>
        <taxon>Dikarya</taxon>
        <taxon>Ascomycota</taxon>
        <taxon>Pezizomycotina</taxon>
        <taxon>Sordariomycetes</taxon>
        <taxon>Sordariomycetidae</taxon>
        <taxon>Sordariales</taxon>
        <taxon>Chaetomiaceae</taxon>
        <taxon>Chaetomium</taxon>
    </lineage>
</organism>
<reference evidence="3" key="1">
    <citation type="journal article" date="2015" name="Genome Announc.">
        <title>Draft genome sequence of the cellulolytic fungus Chaetomium globosum.</title>
        <authorList>
            <person name="Cuomo C.A."/>
            <person name="Untereiner W.A."/>
            <person name="Ma L.-J."/>
            <person name="Grabherr M."/>
            <person name="Birren B.W."/>
        </authorList>
    </citation>
    <scope>NUCLEOTIDE SEQUENCE [LARGE SCALE GENOMIC DNA]</scope>
    <source>
        <strain evidence="3">ATCC 6205 / CBS 148.51 / DSM 1962 / NBRC 6347 / NRRL 1970</strain>
    </source>
</reference>
<feature type="region of interest" description="Disordered" evidence="1">
    <location>
        <begin position="176"/>
        <end position="219"/>
    </location>
</feature>
<sequence>MSIICHSTLIEHKHIASLSCVHLEPIVHRRVNSSSPQNNRDLPRARTAGGCFRTRQQWNVDRAVLVPSEHPSITRTHVPAQGDNNPGSKDALSHPRPDPGMPPHPVPHSECPPSRSSSVIPTLITKRRMMYSHPEHGHQGIRSSSLVSTQPPFSARTCICPALPCPTPFPLPPLKPTTGARSLTPRAKQTRTPSRDVEMEMEMETGTTLEIRGPSTSNT</sequence>
<dbReference type="HOGENOM" id="CLU_1261369_0_0_1"/>
<dbReference type="EMBL" id="CH408032">
    <property type="protein sequence ID" value="EAQ87284.1"/>
    <property type="molecule type" value="Genomic_DNA"/>
</dbReference>
<dbReference type="InParanoid" id="Q2H2U3"/>
<proteinExistence type="predicted"/>
<dbReference type="AlphaFoldDB" id="Q2H2U3"/>
<protein>
    <submittedName>
        <fullName evidence="2">Uncharacterized protein</fullName>
    </submittedName>
</protein>
<name>Q2H2U3_CHAGB</name>
<dbReference type="RefSeq" id="XP_001223117.1">
    <property type="nucleotide sequence ID" value="XM_001223116.1"/>
</dbReference>
<evidence type="ECO:0000256" key="1">
    <source>
        <dbReference type="SAM" id="MobiDB-lite"/>
    </source>
</evidence>